<dbReference type="SUPFAM" id="SSF53756">
    <property type="entry name" value="UDP-Glycosyltransferase/glycogen phosphorylase"/>
    <property type="match status" value="1"/>
</dbReference>
<evidence type="ECO:0000259" key="2">
    <source>
        <dbReference type="Pfam" id="PF13579"/>
    </source>
</evidence>
<accession>H8FQA4</accession>
<comment type="caution">
    <text evidence="3">The sequence shown here is derived from an EMBL/GenBank/DDBJ whole genome shotgun (WGS) entry which is preliminary data.</text>
</comment>
<reference evidence="3 4" key="1">
    <citation type="journal article" date="2012" name="J. Bacteriol.">
        <title>Draft Genome Sequence of the Purple Photosynthetic Bacterium Phaeospirillum molischianum DSM120, a Particularly Versatile Bacterium.</title>
        <authorList>
            <person name="Duquesne K."/>
            <person name="Prima V."/>
            <person name="Ji B."/>
            <person name="Rouy Z."/>
            <person name="Medigue C."/>
            <person name="Talla E."/>
            <person name="Sturgis J.N."/>
        </authorList>
    </citation>
    <scope>NUCLEOTIDE SEQUENCE [LARGE SCALE GENOMIC DNA]</scope>
    <source>
        <strain evidence="4">DSM120</strain>
    </source>
</reference>
<dbReference type="InterPro" id="IPR028098">
    <property type="entry name" value="Glyco_trans_4-like_N"/>
</dbReference>
<dbReference type="RefSeq" id="WP_002726899.1">
    <property type="nucleotide sequence ID" value="NZ_CAHP01000014.1"/>
</dbReference>
<evidence type="ECO:0000313" key="4">
    <source>
        <dbReference type="Proteomes" id="UP000004169"/>
    </source>
</evidence>
<sequence length="462" mass="51579">MKILIVSWYFPPTNAIGAVRVGKFARFLRAQGHDVRVLCGTPTDIPSTLAREVPDDTVVRTGWVDVNGLPKTMARLRRRLRALLSGGDGGQKRADTDPAQLQREAGPRRGLDRVLHSLGWFYKHAVSFPDSWGGWTPFALAGARTICRDWSPDMIFASGPPFTAFLVAQRLARRHGVPWVAEYRDRWVDDPYFSADWPEWRLRLLTVLERRLVATAAGVVTVSLPWAAFFQRKFGKPVVAAFNGFDPRDFAVADPSPEPLSHDRLTILYTGVIYAGRRDPTPLFTAINALGPRRNLVSVMFVGTEPSHVMPLAIRAGVADLVKVVAPVPYADSIWLQRRADLLLLLQWNAPADFGHVPAKLFEYLAVRRPIIGLGLEDNMPAAVIRERRAGVFSNDPAVLTRALEDWIDIKQREGRIPQLPVQVCAGMDRDTQYTQLAAFLEERVAESRSDPDLSSLAGHRM</sequence>
<feature type="domain" description="Glycosyltransferase subfamily 4-like N-terminal" evidence="2">
    <location>
        <begin position="18"/>
        <end position="237"/>
    </location>
</feature>
<dbReference type="AlphaFoldDB" id="H8FQA4"/>
<evidence type="ECO:0000313" key="3">
    <source>
        <dbReference type="EMBL" id="CCG40542.1"/>
    </source>
</evidence>
<gene>
    <name evidence="3" type="ORF">PHAMO_210053</name>
</gene>
<dbReference type="Pfam" id="PF13579">
    <property type="entry name" value="Glyco_trans_4_4"/>
    <property type="match status" value="1"/>
</dbReference>
<evidence type="ECO:0000256" key="1">
    <source>
        <dbReference type="SAM" id="MobiDB-lite"/>
    </source>
</evidence>
<dbReference type="GO" id="GO:0016757">
    <property type="term" value="F:glycosyltransferase activity"/>
    <property type="evidence" value="ECO:0007669"/>
    <property type="project" value="UniProtKB-ARBA"/>
</dbReference>
<proteinExistence type="predicted"/>
<name>H8FQA4_MAGML</name>
<dbReference type="Proteomes" id="UP000004169">
    <property type="component" value="Unassembled WGS sequence"/>
</dbReference>
<feature type="region of interest" description="Disordered" evidence="1">
    <location>
        <begin position="85"/>
        <end position="106"/>
    </location>
</feature>
<dbReference type="STRING" id="1150626.PHAMO_210053"/>
<keyword evidence="4" id="KW-1185">Reference proteome</keyword>
<dbReference type="Gene3D" id="3.40.50.2000">
    <property type="entry name" value="Glycogen Phosphorylase B"/>
    <property type="match status" value="3"/>
</dbReference>
<dbReference type="eggNOG" id="COG0438">
    <property type="taxonomic scope" value="Bacteria"/>
</dbReference>
<dbReference type="EMBL" id="CAHP01000014">
    <property type="protein sequence ID" value="CCG40542.1"/>
    <property type="molecule type" value="Genomic_DNA"/>
</dbReference>
<protein>
    <recommendedName>
        <fullName evidence="2">Glycosyltransferase subfamily 4-like N-terminal domain-containing protein</fullName>
    </recommendedName>
</protein>
<organism evidence="3 4">
    <name type="scientific">Magnetospirillum molischianum DSM 120</name>
    <dbReference type="NCBI Taxonomy" id="1150626"/>
    <lineage>
        <taxon>Bacteria</taxon>
        <taxon>Pseudomonadati</taxon>
        <taxon>Pseudomonadota</taxon>
        <taxon>Alphaproteobacteria</taxon>
        <taxon>Rhodospirillales</taxon>
        <taxon>Rhodospirillaceae</taxon>
        <taxon>Magnetospirillum</taxon>
    </lineage>
</organism>